<dbReference type="InterPro" id="IPR027417">
    <property type="entry name" value="P-loop_NTPase"/>
</dbReference>
<gene>
    <name evidence="11" type="primary">recG</name>
    <name evidence="11" type="ORF">KC571_01280</name>
</gene>
<evidence type="ECO:0000256" key="7">
    <source>
        <dbReference type="ARBA" id="ARBA00023204"/>
    </source>
</evidence>
<sequence length="657" mass="74202">MDISASITSVTGVGEKSAEKLERLGILTIEDLFYHIPSRYLDFRNAVPIKQATVDETVSITGEIWEISNAFTRRGKKITTAVISDESGTMELIWFNQTYLTKAIQPGDVIHAAGNVGWWAKKKAIIAPMWQKESPEGDGLNTILPIYPETEGVTSAWLRKITKNAWDSSSNQINETMPERIIDKYDLLSLPRTLETLHFPKDFSNVKKAHYRLSFEEMFHLQQEALRRRAEWDQQESVFFLQKDQFNKEVDQLIESLPFTLTSAQTHVVEDVYADFLRKSPMNRLVQGDVGSGKTVVAAIAAYITYLAGYPTFLMAPTEVLAQQHYQTISSILKEKVSHIALVSGSKKTDSFELGDIIIGTHALFHQREKLPEAGLVIIDEQHKFGVEQRAQLVFREGHRTPHIMTMTATPIPRSLALTVYGDQDLSLIDELPPGRKPVKTWVVEDHKHEKAYQWIHDQVLSTQKNKPQTLIVYPLIDDSEHESMADVKAATTEFEYLQHVFSDLRVELLHGRLKPTEKNTIVEQFRSGEIDILISTSVVEVGIDAPNATIIIVENAERFGLATLHQLRGRVGRRGQQGYCFLFSGTDDELTLQRLKAMETHHNGLKLAEIDLELRGPGQVFGTQQHGVGELRFAKITDLDLIQKTRDAAKITSDPN</sequence>
<dbReference type="EMBL" id="JAGQKX010000020">
    <property type="protein sequence ID" value="MCA9390008.1"/>
    <property type="molecule type" value="Genomic_DNA"/>
</dbReference>
<dbReference type="AlphaFoldDB" id="A0A955LGI4"/>
<evidence type="ECO:0000256" key="6">
    <source>
        <dbReference type="ARBA" id="ARBA00023125"/>
    </source>
</evidence>
<dbReference type="InterPro" id="IPR047112">
    <property type="entry name" value="RecG/Mfd"/>
</dbReference>
<evidence type="ECO:0000256" key="3">
    <source>
        <dbReference type="ARBA" id="ARBA00022801"/>
    </source>
</evidence>
<dbReference type="InterPro" id="IPR011545">
    <property type="entry name" value="DEAD/DEAH_box_helicase_dom"/>
</dbReference>
<keyword evidence="5" id="KW-0067">ATP-binding</keyword>
<dbReference type="GO" id="GO:0006281">
    <property type="term" value="P:DNA repair"/>
    <property type="evidence" value="ECO:0007669"/>
    <property type="project" value="UniProtKB-KW"/>
</dbReference>
<dbReference type="Pfam" id="PF00270">
    <property type="entry name" value="DEAD"/>
    <property type="match status" value="1"/>
</dbReference>
<keyword evidence="3 11" id="KW-0378">Hydrolase</keyword>
<evidence type="ECO:0000256" key="2">
    <source>
        <dbReference type="ARBA" id="ARBA00022763"/>
    </source>
</evidence>
<dbReference type="InterPro" id="IPR033454">
    <property type="entry name" value="RecG_wedge"/>
</dbReference>
<dbReference type="GO" id="GO:0005524">
    <property type="term" value="F:ATP binding"/>
    <property type="evidence" value="ECO:0007669"/>
    <property type="project" value="UniProtKB-KW"/>
</dbReference>
<keyword evidence="1" id="KW-0547">Nucleotide-binding</keyword>
<evidence type="ECO:0000256" key="4">
    <source>
        <dbReference type="ARBA" id="ARBA00022806"/>
    </source>
</evidence>
<evidence type="ECO:0000256" key="1">
    <source>
        <dbReference type="ARBA" id="ARBA00022741"/>
    </source>
</evidence>
<keyword evidence="2" id="KW-0227">DNA damage</keyword>
<dbReference type="InterPro" id="IPR001650">
    <property type="entry name" value="Helicase_C-like"/>
</dbReference>
<proteinExistence type="predicted"/>
<dbReference type="InterPro" id="IPR014001">
    <property type="entry name" value="Helicase_ATP-bd"/>
</dbReference>
<dbReference type="CDD" id="cd04488">
    <property type="entry name" value="RecG_wedge_OBF"/>
    <property type="match status" value="1"/>
</dbReference>
<dbReference type="SMART" id="SM00487">
    <property type="entry name" value="DEXDc"/>
    <property type="match status" value="1"/>
</dbReference>
<dbReference type="SUPFAM" id="SSF52540">
    <property type="entry name" value="P-loop containing nucleoside triphosphate hydrolases"/>
    <property type="match status" value="2"/>
</dbReference>
<feature type="domain" description="Helicase C-terminal" evidence="10">
    <location>
        <begin position="448"/>
        <end position="614"/>
    </location>
</feature>
<dbReference type="InterPro" id="IPR012340">
    <property type="entry name" value="NA-bd_OB-fold"/>
</dbReference>
<reference evidence="11" key="1">
    <citation type="submission" date="2020-04" db="EMBL/GenBank/DDBJ databases">
        <authorList>
            <person name="Zhang T."/>
        </authorList>
    </citation>
    <scope>NUCLEOTIDE SEQUENCE</scope>
    <source>
        <strain evidence="11">HKST-UBA01</strain>
    </source>
</reference>
<protein>
    <recommendedName>
        <fullName evidence="8">Probable DNA 3'-5' helicase RecG</fullName>
    </recommendedName>
</protein>
<dbReference type="Gene3D" id="3.40.50.300">
    <property type="entry name" value="P-loop containing nucleotide triphosphate hydrolases"/>
    <property type="match status" value="2"/>
</dbReference>
<evidence type="ECO:0000259" key="10">
    <source>
        <dbReference type="PROSITE" id="PS51194"/>
    </source>
</evidence>
<dbReference type="SUPFAM" id="SSF50249">
    <property type="entry name" value="Nucleic acid-binding proteins"/>
    <property type="match status" value="1"/>
</dbReference>
<dbReference type="NCBIfam" id="NF008168">
    <property type="entry name" value="PRK10917.2-2"/>
    <property type="match status" value="1"/>
</dbReference>
<dbReference type="PANTHER" id="PTHR47964:SF1">
    <property type="entry name" value="ATP-DEPENDENT DNA HELICASE HOMOLOG RECG, CHLOROPLASTIC"/>
    <property type="match status" value="1"/>
</dbReference>
<dbReference type="GO" id="GO:0003678">
    <property type="term" value="F:DNA helicase activity"/>
    <property type="evidence" value="ECO:0007669"/>
    <property type="project" value="TreeGrafter"/>
</dbReference>
<comment type="caution">
    <text evidence="11">The sequence shown here is derived from an EMBL/GenBank/DDBJ whole genome shotgun (WGS) entry which is preliminary data.</text>
</comment>
<evidence type="ECO:0000259" key="9">
    <source>
        <dbReference type="PROSITE" id="PS51192"/>
    </source>
</evidence>
<dbReference type="Pfam" id="PF17191">
    <property type="entry name" value="RecG_wedge"/>
    <property type="match status" value="1"/>
</dbReference>
<name>A0A955LGI4_UNCKA</name>
<organism evidence="11 12">
    <name type="scientific">candidate division WWE3 bacterium</name>
    <dbReference type="NCBI Taxonomy" id="2053526"/>
    <lineage>
        <taxon>Bacteria</taxon>
        <taxon>Katanobacteria</taxon>
    </lineage>
</organism>
<dbReference type="GO" id="GO:0016787">
    <property type="term" value="F:hydrolase activity"/>
    <property type="evidence" value="ECO:0007669"/>
    <property type="project" value="UniProtKB-KW"/>
</dbReference>
<dbReference type="SMART" id="SM00490">
    <property type="entry name" value="HELICc"/>
    <property type="match status" value="1"/>
</dbReference>
<dbReference type="Pfam" id="PF00271">
    <property type="entry name" value="Helicase_C"/>
    <property type="match status" value="1"/>
</dbReference>
<evidence type="ECO:0000256" key="5">
    <source>
        <dbReference type="ARBA" id="ARBA00022840"/>
    </source>
</evidence>
<evidence type="ECO:0000256" key="8">
    <source>
        <dbReference type="ARBA" id="ARBA00049819"/>
    </source>
</evidence>
<evidence type="ECO:0000313" key="12">
    <source>
        <dbReference type="Proteomes" id="UP000701698"/>
    </source>
</evidence>
<accession>A0A955LGI4</accession>
<keyword evidence="4 11" id="KW-0347">Helicase</keyword>
<dbReference type="PANTHER" id="PTHR47964">
    <property type="entry name" value="ATP-DEPENDENT DNA HELICASE HOMOLOG RECG, CHLOROPLASTIC"/>
    <property type="match status" value="1"/>
</dbReference>
<feature type="domain" description="Helicase ATP-binding" evidence="9">
    <location>
        <begin position="275"/>
        <end position="429"/>
    </location>
</feature>
<dbReference type="Pfam" id="PF19833">
    <property type="entry name" value="RecG_dom3_C"/>
    <property type="match status" value="1"/>
</dbReference>
<keyword evidence="7" id="KW-0234">DNA repair</keyword>
<dbReference type="InterPro" id="IPR045562">
    <property type="entry name" value="RecG_dom3_C"/>
</dbReference>
<keyword evidence="6" id="KW-0238">DNA-binding</keyword>
<reference evidence="11" key="2">
    <citation type="journal article" date="2021" name="Microbiome">
        <title>Successional dynamics and alternative stable states in a saline activated sludge microbial community over 9 years.</title>
        <authorList>
            <person name="Wang Y."/>
            <person name="Ye J."/>
            <person name="Ju F."/>
            <person name="Liu L."/>
            <person name="Boyd J.A."/>
            <person name="Deng Y."/>
            <person name="Parks D.H."/>
            <person name="Jiang X."/>
            <person name="Yin X."/>
            <person name="Woodcroft B.J."/>
            <person name="Tyson G.W."/>
            <person name="Hugenholtz P."/>
            <person name="Polz M.F."/>
            <person name="Zhang T."/>
        </authorList>
    </citation>
    <scope>NUCLEOTIDE SEQUENCE</scope>
    <source>
        <strain evidence="11">HKST-UBA01</strain>
    </source>
</reference>
<dbReference type="PROSITE" id="PS51192">
    <property type="entry name" value="HELICASE_ATP_BIND_1"/>
    <property type="match status" value="1"/>
</dbReference>
<evidence type="ECO:0000313" key="11">
    <source>
        <dbReference type="EMBL" id="MCA9390008.1"/>
    </source>
</evidence>
<dbReference type="GO" id="GO:0003677">
    <property type="term" value="F:DNA binding"/>
    <property type="evidence" value="ECO:0007669"/>
    <property type="project" value="UniProtKB-KW"/>
</dbReference>
<dbReference type="Gene3D" id="2.40.50.140">
    <property type="entry name" value="Nucleic acid-binding proteins"/>
    <property type="match status" value="1"/>
</dbReference>
<dbReference type="PROSITE" id="PS51194">
    <property type="entry name" value="HELICASE_CTER"/>
    <property type="match status" value="1"/>
</dbReference>
<dbReference type="Proteomes" id="UP000701698">
    <property type="component" value="Unassembled WGS sequence"/>
</dbReference>